<gene>
    <name evidence="1" type="ORF">FD17_GL000401</name>
</gene>
<accession>A0A0R1L2Z7</accession>
<evidence type="ECO:0000313" key="2">
    <source>
        <dbReference type="Proteomes" id="UP000051581"/>
    </source>
</evidence>
<dbReference type="RefSeq" id="WP_014940218.1">
    <property type="nucleotide sequence ID" value="NZ_AZEA01000001.1"/>
</dbReference>
<dbReference type="EMBL" id="AZEA01000001">
    <property type="protein sequence ID" value="KRK90155.1"/>
    <property type="molecule type" value="Genomic_DNA"/>
</dbReference>
<comment type="caution">
    <text evidence="1">The sequence shown here is derived from an EMBL/GenBank/DDBJ whole genome shotgun (WGS) entry which is preliminary data.</text>
</comment>
<protein>
    <recommendedName>
        <fullName evidence="3">DUF3892 domain-containing protein</fullName>
    </recommendedName>
</protein>
<dbReference type="GeneID" id="301046794"/>
<organism evidence="1 2">
    <name type="scientific">Lentilactobacillus sunkii DSM 19904</name>
    <dbReference type="NCBI Taxonomy" id="1423808"/>
    <lineage>
        <taxon>Bacteria</taxon>
        <taxon>Bacillati</taxon>
        <taxon>Bacillota</taxon>
        <taxon>Bacilli</taxon>
        <taxon>Lactobacillales</taxon>
        <taxon>Lactobacillaceae</taxon>
        <taxon>Lentilactobacillus</taxon>
    </lineage>
</organism>
<dbReference type="AlphaFoldDB" id="A0A0R1L2Z7"/>
<reference evidence="1 2" key="1">
    <citation type="journal article" date="2015" name="Genome Announc.">
        <title>Expanding the biotechnology potential of lactobacilli through comparative genomics of 213 strains and associated genera.</title>
        <authorList>
            <person name="Sun Z."/>
            <person name="Harris H.M."/>
            <person name="McCann A."/>
            <person name="Guo C."/>
            <person name="Argimon S."/>
            <person name="Zhang W."/>
            <person name="Yang X."/>
            <person name="Jeffery I.B."/>
            <person name="Cooney J.C."/>
            <person name="Kagawa T.F."/>
            <person name="Liu W."/>
            <person name="Song Y."/>
            <person name="Salvetti E."/>
            <person name="Wrobel A."/>
            <person name="Rasinkangas P."/>
            <person name="Parkhill J."/>
            <person name="Rea M.C."/>
            <person name="O'Sullivan O."/>
            <person name="Ritari J."/>
            <person name="Douillard F.P."/>
            <person name="Paul Ross R."/>
            <person name="Yang R."/>
            <person name="Briner A.E."/>
            <person name="Felis G.E."/>
            <person name="de Vos W.M."/>
            <person name="Barrangou R."/>
            <person name="Klaenhammer T.R."/>
            <person name="Caufield P.W."/>
            <person name="Cui Y."/>
            <person name="Zhang H."/>
            <person name="O'Toole P.W."/>
        </authorList>
    </citation>
    <scope>NUCLEOTIDE SEQUENCE [LARGE SCALE GENOMIC DNA]</scope>
    <source>
        <strain evidence="1 2">DSM 19904</strain>
    </source>
</reference>
<proteinExistence type="predicted"/>
<dbReference type="OrthoDB" id="2303365at2"/>
<evidence type="ECO:0008006" key="3">
    <source>
        <dbReference type="Google" id="ProtNLM"/>
    </source>
</evidence>
<evidence type="ECO:0000313" key="1">
    <source>
        <dbReference type="EMBL" id="KRK90155.1"/>
    </source>
</evidence>
<sequence length="91" mass="10476">MIHQIVAIRLRTYSKGKQASPENIDLIKQASGKIELIQATAANIIRGDHYFYILGNGTYEITYDYDHDNALYIKTKNSLSRHDRLLDLPRI</sequence>
<dbReference type="Proteomes" id="UP000051581">
    <property type="component" value="Unassembled WGS sequence"/>
</dbReference>
<dbReference type="PATRIC" id="fig|1423808.3.peg.404"/>
<name>A0A0R1L2Z7_9LACO</name>
<keyword evidence="2" id="KW-1185">Reference proteome</keyword>